<protein>
    <submittedName>
        <fullName evidence="1">Uncharacterized protein</fullName>
    </submittedName>
</protein>
<sequence length="45" mass="4895">MTTNQGRQLRGSPSIGDSLPLGVSAQTAVKTLSGWSGAWRWWSVY</sequence>
<accession>A0ABW1USL2</accession>
<keyword evidence="2" id="KW-1185">Reference proteome</keyword>
<proteinExistence type="predicted"/>
<comment type="caution">
    <text evidence="1">The sequence shown here is derived from an EMBL/GenBank/DDBJ whole genome shotgun (WGS) entry which is preliminary data.</text>
</comment>
<evidence type="ECO:0000313" key="2">
    <source>
        <dbReference type="Proteomes" id="UP001596310"/>
    </source>
</evidence>
<reference evidence="2" key="1">
    <citation type="journal article" date="2019" name="Int. J. Syst. Evol. Microbiol.">
        <title>The Global Catalogue of Microorganisms (GCM) 10K type strain sequencing project: providing services to taxonomists for standard genome sequencing and annotation.</title>
        <authorList>
            <consortium name="The Broad Institute Genomics Platform"/>
            <consortium name="The Broad Institute Genome Sequencing Center for Infectious Disease"/>
            <person name="Wu L."/>
            <person name="Ma J."/>
        </authorList>
    </citation>
    <scope>NUCLEOTIDE SEQUENCE [LARGE SCALE GENOMIC DNA]</scope>
    <source>
        <strain evidence="2">CCM 8897</strain>
    </source>
</reference>
<dbReference type="EMBL" id="JBHSSM010000023">
    <property type="protein sequence ID" value="MFC6315991.1"/>
    <property type="molecule type" value="Genomic_DNA"/>
</dbReference>
<organism evidence="1 2">
    <name type="scientific">Lapidilactobacillus achengensis</name>
    <dbReference type="NCBI Taxonomy" id="2486000"/>
    <lineage>
        <taxon>Bacteria</taxon>
        <taxon>Bacillati</taxon>
        <taxon>Bacillota</taxon>
        <taxon>Bacilli</taxon>
        <taxon>Lactobacillales</taxon>
        <taxon>Lactobacillaceae</taxon>
        <taxon>Lapidilactobacillus</taxon>
    </lineage>
</organism>
<dbReference type="Proteomes" id="UP001596310">
    <property type="component" value="Unassembled WGS sequence"/>
</dbReference>
<dbReference type="RefSeq" id="WP_164511190.1">
    <property type="nucleotide sequence ID" value="NZ_JBHSSM010000023.1"/>
</dbReference>
<gene>
    <name evidence="1" type="ORF">ACFQHW_10495</name>
</gene>
<evidence type="ECO:0000313" key="1">
    <source>
        <dbReference type="EMBL" id="MFC6315991.1"/>
    </source>
</evidence>
<name>A0ABW1USL2_9LACO</name>